<dbReference type="AlphaFoldDB" id="A0A072NPJ7"/>
<keyword evidence="4 7" id="KW-0812">Transmembrane</keyword>
<evidence type="ECO:0000256" key="3">
    <source>
        <dbReference type="ARBA" id="ARBA00022679"/>
    </source>
</evidence>
<comment type="subcellular location">
    <subcellularLocation>
        <location evidence="1">Membrane</location>
        <topology evidence="1">Multi-pass membrane protein</topology>
    </subcellularLocation>
</comment>
<dbReference type="RefSeq" id="WP_035194826.1">
    <property type="nucleotide sequence ID" value="NZ_JJRY01000005.1"/>
</dbReference>
<dbReference type="PANTHER" id="PTHR30576:SF0">
    <property type="entry name" value="UNDECAPRENYL-PHOSPHATE N-ACETYLGALACTOSAMINYL 1-PHOSPHATE TRANSFERASE-RELATED"/>
    <property type="match status" value="1"/>
</dbReference>
<keyword evidence="3 9" id="KW-0808">Transferase</keyword>
<reference evidence="9 10" key="1">
    <citation type="submission" date="2014-04" db="EMBL/GenBank/DDBJ databases">
        <title>Draft genome sequence of Bacillus azotoformans MEV2011, a (co-) denitrifying strain unable to grow in the presence of oxygen.</title>
        <authorList>
            <person name="Nielsen M."/>
            <person name="Schreiber L."/>
            <person name="Finster K."/>
            <person name="Schramm A."/>
        </authorList>
    </citation>
    <scope>NUCLEOTIDE SEQUENCE [LARGE SCALE GENOMIC DNA]</scope>
    <source>
        <strain evidence="9 10">MEV2011</strain>
    </source>
</reference>
<name>A0A072NPJ7_SCHAZ</name>
<feature type="domain" description="Bacterial sugar transferase" evidence="8">
    <location>
        <begin position="250"/>
        <end position="431"/>
    </location>
</feature>
<dbReference type="PATRIC" id="fig|1348973.3.peg.1629"/>
<evidence type="ECO:0000256" key="1">
    <source>
        <dbReference type="ARBA" id="ARBA00004141"/>
    </source>
</evidence>
<proteinExistence type="inferred from homology"/>
<dbReference type="GO" id="GO:0016020">
    <property type="term" value="C:membrane"/>
    <property type="evidence" value="ECO:0007669"/>
    <property type="project" value="UniProtKB-SubCell"/>
</dbReference>
<evidence type="ECO:0000256" key="5">
    <source>
        <dbReference type="ARBA" id="ARBA00022989"/>
    </source>
</evidence>
<dbReference type="PANTHER" id="PTHR30576">
    <property type="entry name" value="COLANIC BIOSYNTHESIS UDP-GLUCOSE LIPID CARRIER TRANSFERASE"/>
    <property type="match status" value="1"/>
</dbReference>
<feature type="transmembrane region" description="Helical" evidence="7">
    <location>
        <begin position="12"/>
        <end position="30"/>
    </location>
</feature>
<dbReference type="GO" id="GO:0016780">
    <property type="term" value="F:phosphotransferase activity, for other substituted phosphate groups"/>
    <property type="evidence" value="ECO:0007669"/>
    <property type="project" value="TreeGrafter"/>
</dbReference>
<feature type="transmembrane region" description="Helical" evidence="7">
    <location>
        <begin position="252"/>
        <end position="276"/>
    </location>
</feature>
<evidence type="ECO:0000313" key="10">
    <source>
        <dbReference type="Proteomes" id="UP000027936"/>
    </source>
</evidence>
<evidence type="ECO:0000256" key="7">
    <source>
        <dbReference type="SAM" id="Phobius"/>
    </source>
</evidence>
<feature type="transmembrane region" description="Helical" evidence="7">
    <location>
        <begin position="102"/>
        <end position="123"/>
    </location>
</feature>
<organism evidence="9 10">
    <name type="scientific">Schinkia azotoformans MEV2011</name>
    <dbReference type="NCBI Taxonomy" id="1348973"/>
    <lineage>
        <taxon>Bacteria</taxon>
        <taxon>Bacillati</taxon>
        <taxon>Bacillota</taxon>
        <taxon>Bacilli</taxon>
        <taxon>Bacillales</taxon>
        <taxon>Bacillaceae</taxon>
        <taxon>Calidifontibacillus/Schinkia group</taxon>
        <taxon>Schinkia</taxon>
    </lineage>
</organism>
<accession>A0A072NPJ7</accession>
<feature type="transmembrane region" description="Helical" evidence="7">
    <location>
        <begin position="76"/>
        <end position="96"/>
    </location>
</feature>
<keyword evidence="6 7" id="KW-0472">Membrane</keyword>
<feature type="transmembrane region" description="Helical" evidence="7">
    <location>
        <begin position="42"/>
        <end position="64"/>
    </location>
</feature>
<dbReference type="InterPro" id="IPR003362">
    <property type="entry name" value="Bact_transf"/>
</dbReference>
<dbReference type="EMBL" id="JJRY01000005">
    <property type="protein sequence ID" value="KEF38853.1"/>
    <property type="molecule type" value="Genomic_DNA"/>
</dbReference>
<gene>
    <name evidence="9" type="ORF">M670_01668</name>
</gene>
<dbReference type="Proteomes" id="UP000027936">
    <property type="component" value="Unassembled WGS sequence"/>
</dbReference>
<comment type="similarity">
    <text evidence="2">Belongs to the bacterial sugar transferase family.</text>
</comment>
<keyword evidence="5 7" id="KW-1133">Transmembrane helix</keyword>
<dbReference type="Pfam" id="PF02397">
    <property type="entry name" value="Bac_transf"/>
    <property type="match status" value="1"/>
</dbReference>
<evidence type="ECO:0000256" key="4">
    <source>
        <dbReference type="ARBA" id="ARBA00022692"/>
    </source>
</evidence>
<evidence type="ECO:0000313" key="9">
    <source>
        <dbReference type="EMBL" id="KEF38853.1"/>
    </source>
</evidence>
<evidence type="ECO:0000256" key="2">
    <source>
        <dbReference type="ARBA" id="ARBA00006464"/>
    </source>
</evidence>
<evidence type="ECO:0000259" key="8">
    <source>
        <dbReference type="Pfam" id="PF02397"/>
    </source>
</evidence>
<protein>
    <submittedName>
        <fullName evidence="9">Exopolysaccharide biosynthesis polyprenyl glycosylphosphotransferase</fullName>
    </submittedName>
</protein>
<comment type="caution">
    <text evidence="9">The sequence shown here is derived from an EMBL/GenBank/DDBJ whole genome shotgun (WGS) entry which is preliminary data.</text>
</comment>
<dbReference type="InterPro" id="IPR017475">
    <property type="entry name" value="EPS_sugar_tfrase"/>
</dbReference>
<sequence length="456" mass="52768">MQIVERRRKAIILAVDLLLVCAAYILAFYLRYDEIPQRNWESFISLIPWILLISLFFLAIYDLYNLSRKGKWDIIRNVLVASTFMSFLTMSFSFLFREFALPRTIVLLAFLIEIFLLIAWKILFKKFSEQKFEGTVLVISDDIYEKDKMIEQIKESLGKTVIIKEIGAQNSTSKVNNLIETVDYVFVGSSVAGESRSEYLYHSIKNGKIVFVIPDLYDLMLSKSSITSVGDTMVMAVKPFGLLWDQLLSKRLYDIIFSALVLGLLAPLFLIIGIIIKLEDPKAPVFYKQKRLGRDNKEFTIYKFRSMVNGAEKQTGPTLATENDPRITKVGSFIRRTRIDELPQFWNVLKGDMAVVGPRPEREFFINQYMQDHHYYGYRTTVKPGITGYAQVMGKYTTDVEDKLRFDLYYIRNYSFWLDIVIQLRTVIVLFDKTKAEGGKQVGSPKKVDKNVPMNL</sequence>
<evidence type="ECO:0000256" key="6">
    <source>
        <dbReference type="ARBA" id="ARBA00023136"/>
    </source>
</evidence>
<dbReference type="NCBIfam" id="TIGR03025">
    <property type="entry name" value="EPS_sugtrans"/>
    <property type="match status" value="1"/>
</dbReference>